<organism evidence="2 3">
    <name type="scientific">Cylindrospermopsis curvispora GIHE-G1</name>
    <dbReference type="NCBI Taxonomy" id="2666332"/>
    <lineage>
        <taxon>Bacteria</taxon>
        <taxon>Bacillati</taxon>
        <taxon>Cyanobacteriota</taxon>
        <taxon>Cyanophyceae</taxon>
        <taxon>Nostocales</taxon>
        <taxon>Aphanizomenonaceae</taxon>
        <taxon>Cylindrospermopsis</taxon>
    </lineage>
</organism>
<dbReference type="EMBL" id="CP060823">
    <property type="protein sequence ID" value="QNP31386.1"/>
    <property type="molecule type" value="Genomic_DNA"/>
</dbReference>
<dbReference type="KEGG" id="ccur:IAR63_18075"/>
<evidence type="ECO:0000313" key="2">
    <source>
        <dbReference type="EMBL" id="QNP31386.1"/>
    </source>
</evidence>
<dbReference type="Pfam" id="PF04404">
    <property type="entry name" value="ERF"/>
    <property type="match status" value="1"/>
</dbReference>
<sequence>MLNILTSLLVAKKSIKPIVKKQYSAYGDFSYFTYSDILEAVEPVLLENGLLITFTSTGTTLTATLWHVASGEMLESAYDLTVFMETSHKKMNKAQLVGSATTYAKKIALCGLLNLDTQDADPDSLGDETPTVNTSTTTHKKVPVGQPLVTPPRKPQKLHAVGQEQQATKTEVTASTETPVTTLQEPVPDAPPKPMDVISKEQLATLSTTIQQLGIPKEKALAIARNVCGEHLYNASYIRQPFFNLVMTALTKVAA</sequence>
<evidence type="ECO:0000313" key="3">
    <source>
        <dbReference type="Proteomes" id="UP000516013"/>
    </source>
</evidence>
<proteinExistence type="predicted"/>
<keyword evidence="3" id="KW-1185">Reference proteome</keyword>
<dbReference type="InterPro" id="IPR007499">
    <property type="entry name" value="ERF_bacteria_virus"/>
</dbReference>
<geneLocation type="plasmid" evidence="2 3">
    <name>p-r.curvispora1</name>
</geneLocation>
<name>A0A7H0F5S0_9CYAN</name>
<feature type="compositionally biased region" description="Polar residues" evidence="1">
    <location>
        <begin position="163"/>
        <end position="184"/>
    </location>
</feature>
<accession>A0A7H0F5S0</accession>
<gene>
    <name evidence="2" type="ORF">IAR63_18075</name>
</gene>
<dbReference type="AlphaFoldDB" id="A0A7H0F5S0"/>
<evidence type="ECO:0000256" key="1">
    <source>
        <dbReference type="SAM" id="MobiDB-lite"/>
    </source>
</evidence>
<dbReference type="Proteomes" id="UP000516013">
    <property type="component" value="Plasmid p-r.curvispora1"/>
</dbReference>
<feature type="region of interest" description="Disordered" evidence="1">
    <location>
        <begin position="120"/>
        <end position="192"/>
    </location>
</feature>
<keyword evidence="2" id="KW-0614">Plasmid</keyword>
<protein>
    <submittedName>
        <fullName evidence="2">ERF family protein</fullName>
    </submittedName>
</protein>
<reference evidence="2 3" key="1">
    <citation type="submission" date="2020-08" db="EMBL/GenBank/DDBJ databases">
        <title>Complete genome sequence of Raphidiopsis curvispora isolated from drinking water reservoir in South Korea.</title>
        <authorList>
            <person name="Jeong J."/>
        </authorList>
    </citation>
    <scope>NUCLEOTIDE SEQUENCE [LARGE SCALE GENOMIC DNA]</scope>
    <source>
        <strain evidence="2 3">GIHE-G1</strain>
        <plasmid evidence="2 3">p-r.curvispora1</plasmid>
    </source>
</reference>
<dbReference type="RefSeq" id="WP_187707559.1">
    <property type="nucleotide sequence ID" value="NZ_CP060823.1"/>
</dbReference>